<organism evidence="2 3">
    <name type="scientific">Amycolatopsis orientalis</name>
    <name type="common">Nocardia orientalis</name>
    <dbReference type="NCBI Taxonomy" id="31958"/>
    <lineage>
        <taxon>Bacteria</taxon>
        <taxon>Bacillati</taxon>
        <taxon>Actinomycetota</taxon>
        <taxon>Actinomycetes</taxon>
        <taxon>Pseudonocardiales</taxon>
        <taxon>Pseudonocardiaceae</taxon>
        <taxon>Amycolatopsis</taxon>
    </lineage>
</organism>
<proteinExistence type="predicted"/>
<feature type="transmembrane region" description="Helical" evidence="1">
    <location>
        <begin position="66"/>
        <end position="86"/>
    </location>
</feature>
<protein>
    <submittedName>
        <fullName evidence="2">Uncharacterized protein</fullName>
    </submittedName>
</protein>
<dbReference type="STRING" id="31958.SD37_04495"/>
<evidence type="ECO:0000313" key="2">
    <source>
        <dbReference type="EMBL" id="ANN14989.1"/>
    </source>
</evidence>
<feature type="transmembrane region" description="Helical" evidence="1">
    <location>
        <begin position="145"/>
        <end position="167"/>
    </location>
</feature>
<dbReference type="eggNOG" id="ENOG5033W54">
    <property type="taxonomic scope" value="Bacteria"/>
</dbReference>
<keyword evidence="1" id="KW-0472">Membrane</keyword>
<keyword evidence="1" id="KW-1133">Transmembrane helix</keyword>
<dbReference type="KEGG" id="aori:SD37_04495"/>
<accession>A0A193BS35</accession>
<keyword evidence="1" id="KW-0812">Transmembrane</keyword>
<dbReference type="RefSeq" id="WP_044853953.1">
    <property type="nucleotide sequence ID" value="NZ_CP016174.1"/>
</dbReference>
<dbReference type="EMBL" id="CP016174">
    <property type="protein sequence ID" value="ANN14989.1"/>
    <property type="molecule type" value="Genomic_DNA"/>
</dbReference>
<reference evidence="2 3" key="1">
    <citation type="journal article" date="2015" name="Genome Announc.">
        <title>Draft Genome Sequence of Norvancomycin-Producing Strain Amycolatopsis orientalis CPCC200066.</title>
        <authorList>
            <person name="Lei X."/>
            <person name="Yuan F."/>
            <person name="Shi Y."/>
            <person name="Li X."/>
            <person name="Wang L."/>
            <person name="Hong B."/>
        </authorList>
    </citation>
    <scope>NUCLEOTIDE SEQUENCE [LARGE SCALE GENOMIC DNA]</scope>
    <source>
        <strain evidence="2 3">B-37</strain>
    </source>
</reference>
<keyword evidence="3" id="KW-1185">Reference proteome</keyword>
<name>A0A193BS35_AMYOR</name>
<feature type="transmembrane region" description="Helical" evidence="1">
    <location>
        <begin position="42"/>
        <end position="60"/>
    </location>
</feature>
<gene>
    <name evidence="2" type="ORF">SD37_04495</name>
</gene>
<evidence type="ECO:0000256" key="1">
    <source>
        <dbReference type="SAM" id="Phobius"/>
    </source>
</evidence>
<dbReference type="Proteomes" id="UP000093695">
    <property type="component" value="Chromosome"/>
</dbReference>
<evidence type="ECO:0000313" key="3">
    <source>
        <dbReference type="Proteomes" id="UP000093695"/>
    </source>
</evidence>
<feature type="transmembrane region" description="Helical" evidence="1">
    <location>
        <begin position="114"/>
        <end position="133"/>
    </location>
</feature>
<sequence length="184" mass="20795">MSGKRGVLAAYWERQQERWEEVERKRARRLPTWRTRRRRRTLSVFVLLGDLILIAGAALFHRQPETYFVVAWFGGAAIAGLAQYLLRILTGKMSGGFSIRLDEREREWRHRVTFASYQILVGLMFVSVVYGLIISGTEDGGARGAMMGCALLVTGTTFSSVILGWTLPDDDPEDFTEFDEGSLA</sequence>
<dbReference type="AlphaFoldDB" id="A0A193BS35"/>